<feature type="transmembrane region" description="Helical" evidence="9">
    <location>
        <begin position="56"/>
        <end position="73"/>
    </location>
</feature>
<feature type="transmembrane region" description="Helical" evidence="9">
    <location>
        <begin position="151"/>
        <end position="172"/>
    </location>
</feature>
<evidence type="ECO:0000256" key="9">
    <source>
        <dbReference type="SAM" id="Phobius"/>
    </source>
</evidence>
<dbReference type="Pfam" id="PF00999">
    <property type="entry name" value="Na_H_Exchanger"/>
    <property type="match status" value="1"/>
</dbReference>
<evidence type="ECO:0000259" key="10">
    <source>
        <dbReference type="Pfam" id="PF00999"/>
    </source>
</evidence>
<feature type="transmembrane region" description="Helical" evidence="9">
    <location>
        <begin position="6"/>
        <end position="24"/>
    </location>
</feature>
<dbReference type="RefSeq" id="WP_136825745.1">
    <property type="nucleotide sequence ID" value="NZ_SWBP01000002.1"/>
</dbReference>
<evidence type="ECO:0000256" key="6">
    <source>
        <dbReference type="ARBA" id="ARBA00022989"/>
    </source>
</evidence>
<feature type="transmembrane region" description="Helical" evidence="9">
    <location>
        <begin position="118"/>
        <end position="139"/>
    </location>
</feature>
<evidence type="ECO:0000256" key="2">
    <source>
        <dbReference type="ARBA" id="ARBA00022448"/>
    </source>
</evidence>
<evidence type="ECO:0000256" key="4">
    <source>
        <dbReference type="ARBA" id="ARBA00022475"/>
    </source>
</evidence>
<dbReference type="AlphaFoldDB" id="A0A4U1C0B6"/>
<dbReference type="PANTHER" id="PTHR32507">
    <property type="entry name" value="NA(+)/H(+) ANTIPORTER 1"/>
    <property type="match status" value="1"/>
</dbReference>
<evidence type="ECO:0000313" key="12">
    <source>
        <dbReference type="Proteomes" id="UP000308181"/>
    </source>
</evidence>
<dbReference type="Gene3D" id="1.20.1530.20">
    <property type="match status" value="1"/>
</dbReference>
<sequence length="394" mass="44203">MTTYNILILLSGLVIFSYLFDMIAKRTKIPSVLLLLILGIGLKQVVNYFGFETFDFLKILPTLGTVGLILIVFEGALELKYENKKNKLIKKTFFAAFFILLFTTAAITVILHELTQSSYYLCFINAIPFSIISSAIAIPSVSGITQKHKEFVIYESSFSDIVGIILFNFAISNESYNVTAFANLGMELISIIIFAAASCLLLLYLIGKINHHVKFFLIISILVLVYAIGQSFHLSALIIVLAFGLFLNNAEEIKIPFFRKHFIYPNLSKDLVQLHQLSAESAFIIRTFFFVIFGFTIIIEQLQDLTLIQHSLLILTAIYLIRLLYLKFIAKESISPLVSITPRGLISILLFYNLPQELRISGVETGLLFLMILATSIIMSLGLLGAKKAEKPLP</sequence>
<feature type="domain" description="Cation/H+ exchanger transmembrane" evidence="10">
    <location>
        <begin position="15"/>
        <end position="381"/>
    </location>
</feature>
<comment type="subcellular location">
    <subcellularLocation>
        <location evidence="1">Cell membrane</location>
        <topology evidence="1">Multi-pass membrane protein</topology>
    </subcellularLocation>
</comment>
<evidence type="ECO:0000256" key="5">
    <source>
        <dbReference type="ARBA" id="ARBA00022692"/>
    </source>
</evidence>
<dbReference type="GO" id="GO:0005886">
    <property type="term" value="C:plasma membrane"/>
    <property type="evidence" value="ECO:0007669"/>
    <property type="project" value="UniProtKB-SubCell"/>
</dbReference>
<feature type="transmembrane region" description="Helical" evidence="9">
    <location>
        <begin position="283"/>
        <end position="299"/>
    </location>
</feature>
<keyword evidence="3" id="KW-0050">Antiport</keyword>
<dbReference type="InterPro" id="IPR038770">
    <property type="entry name" value="Na+/solute_symporter_sf"/>
</dbReference>
<feature type="transmembrane region" description="Helical" evidence="9">
    <location>
        <begin position="366"/>
        <end position="386"/>
    </location>
</feature>
<feature type="transmembrane region" description="Helical" evidence="9">
    <location>
        <begin position="213"/>
        <end position="228"/>
    </location>
</feature>
<keyword evidence="6 9" id="KW-1133">Transmembrane helix</keyword>
<keyword evidence="8 9" id="KW-0472">Membrane</keyword>
<keyword evidence="7" id="KW-0406">Ion transport</keyword>
<dbReference type="GO" id="GO:1902600">
    <property type="term" value="P:proton transmembrane transport"/>
    <property type="evidence" value="ECO:0007669"/>
    <property type="project" value="InterPro"/>
</dbReference>
<name>A0A4U1C0B6_9SPHI</name>
<feature type="transmembrane region" description="Helical" evidence="9">
    <location>
        <begin position="31"/>
        <end position="50"/>
    </location>
</feature>
<evidence type="ECO:0000256" key="1">
    <source>
        <dbReference type="ARBA" id="ARBA00004651"/>
    </source>
</evidence>
<evidence type="ECO:0000256" key="7">
    <source>
        <dbReference type="ARBA" id="ARBA00023065"/>
    </source>
</evidence>
<dbReference type="OrthoDB" id="643057at2"/>
<dbReference type="GO" id="GO:0015297">
    <property type="term" value="F:antiporter activity"/>
    <property type="evidence" value="ECO:0007669"/>
    <property type="project" value="UniProtKB-KW"/>
</dbReference>
<evidence type="ECO:0000256" key="8">
    <source>
        <dbReference type="ARBA" id="ARBA00023136"/>
    </source>
</evidence>
<accession>A0A4U1C0B6</accession>
<feature type="transmembrane region" description="Helical" evidence="9">
    <location>
        <begin position="184"/>
        <end position="206"/>
    </location>
</feature>
<organism evidence="11 12">
    <name type="scientific">Pedobacter cryophilus</name>
    <dbReference type="NCBI Taxonomy" id="2571271"/>
    <lineage>
        <taxon>Bacteria</taxon>
        <taxon>Pseudomonadati</taxon>
        <taxon>Bacteroidota</taxon>
        <taxon>Sphingobacteriia</taxon>
        <taxon>Sphingobacteriales</taxon>
        <taxon>Sphingobacteriaceae</taxon>
        <taxon>Pedobacter</taxon>
    </lineage>
</organism>
<feature type="transmembrane region" description="Helical" evidence="9">
    <location>
        <begin position="305"/>
        <end position="325"/>
    </location>
</feature>
<evidence type="ECO:0000313" key="11">
    <source>
        <dbReference type="EMBL" id="TKB98932.1"/>
    </source>
</evidence>
<gene>
    <name evidence="11" type="ORF">FA046_07400</name>
</gene>
<evidence type="ECO:0000256" key="3">
    <source>
        <dbReference type="ARBA" id="ARBA00022449"/>
    </source>
</evidence>
<keyword evidence="4" id="KW-1003">Cell membrane</keyword>
<feature type="transmembrane region" description="Helical" evidence="9">
    <location>
        <begin position="337"/>
        <end position="354"/>
    </location>
</feature>
<keyword evidence="2" id="KW-0813">Transport</keyword>
<dbReference type="Proteomes" id="UP000308181">
    <property type="component" value="Unassembled WGS sequence"/>
</dbReference>
<reference evidence="11 12" key="1">
    <citation type="submission" date="2019-04" db="EMBL/GenBank/DDBJ databases">
        <title>Pedobacter sp. AR-3-17 sp. nov., isolated from Arctic soil.</title>
        <authorList>
            <person name="Dahal R.H."/>
            <person name="Kim D.-U."/>
        </authorList>
    </citation>
    <scope>NUCLEOTIDE SEQUENCE [LARGE SCALE GENOMIC DNA]</scope>
    <source>
        <strain evidence="11 12">AR-3-17</strain>
    </source>
</reference>
<proteinExistence type="predicted"/>
<keyword evidence="12" id="KW-1185">Reference proteome</keyword>
<dbReference type="EMBL" id="SWBP01000002">
    <property type="protein sequence ID" value="TKB98932.1"/>
    <property type="molecule type" value="Genomic_DNA"/>
</dbReference>
<protein>
    <submittedName>
        <fullName evidence="11">Sodium:proton antiporter</fullName>
    </submittedName>
</protein>
<dbReference type="PANTHER" id="PTHR32507:SF0">
    <property type="entry name" value="NA(+)_H(+) ANTIPORTER 2-RELATED"/>
    <property type="match status" value="1"/>
</dbReference>
<comment type="caution">
    <text evidence="11">The sequence shown here is derived from an EMBL/GenBank/DDBJ whole genome shotgun (WGS) entry which is preliminary data.</text>
</comment>
<feature type="transmembrane region" description="Helical" evidence="9">
    <location>
        <begin position="93"/>
        <end position="112"/>
    </location>
</feature>
<dbReference type="InterPro" id="IPR006153">
    <property type="entry name" value="Cation/H_exchanger_TM"/>
</dbReference>
<keyword evidence="5 9" id="KW-0812">Transmembrane</keyword>